<evidence type="ECO:0000256" key="1">
    <source>
        <dbReference type="ARBA" id="ARBA00001913"/>
    </source>
</evidence>
<dbReference type="Gene3D" id="1.20.1610.10">
    <property type="entry name" value="alpha-1,2-mannosidases domains"/>
    <property type="match status" value="1"/>
</dbReference>
<feature type="signal peptide" evidence="4">
    <location>
        <begin position="1"/>
        <end position="19"/>
    </location>
</feature>
<keyword evidence="4" id="KW-0732">Signal</keyword>
<dbReference type="PANTHER" id="PTHR12143">
    <property type="entry name" value="PEPTIDE N-GLYCANASE PNGASE -RELATED"/>
    <property type="match status" value="1"/>
</dbReference>
<dbReference type="RefSeq" id="WP_114004397.1">
    <property type="nucleotide sequence ID" value="NZ_QGDC01000003.1"/>
</dbReference>
<dbReference type="InterPro" id="IPR008928">
    <property type="entry name" value="6-hairpin_glycosidase_sf"/>
</dbReference>
<evidence type="ECO:0000259" key="5">
    <source>
        <dbReference type="Pfam" id="PF07971"/>
    </source>
</evidence>
<dbReference type="EMBL" id="QGDC01000003">
    <property type="protein sequence ID" value="RCH55481.1"/>
    <property type="molecule type" value="Genomic_DNA"/>
</dbReference>
<dbReference type="SUPFAM" id="SSF48208">
    <property type="entry name" value="Six-hairpin glycosidases"/>
    <property type="match status" value="1"/>
</dbReference>
<evidence type="ECO:0000259" key="7">
    <source>
        <dbReference type="Pfam" id="PF24135"/>
    </source>
</evidence>
<dbReference type="AlphaFoldDB" id="A0A367GRX3"/>
<name>A0A367GRX3_9SPHI</name>
<dbReference type="InterPro" id="IPR055826">
    <property type="entry name" value="DUF7402"/>
</dbReference>
<dbReference type="Gene3D" id="2.60.120.260">
    <property type="entry name" value="Galactose-binding domain-like"/>
    <property type="match status" value="1"/>
</dbReference>
<dbReference type="InterPro" id="IPR041371">
    <property type="entry name" value="GH92_N"/>
</dbReference>
<dbReference type="GO" id="GO:0006516">
    <property type="term" value="P:glycoprotein catabolic process"/>
    <property type="evidence" value="ECO:0007669"/>
    <property type="project" value="TreeGrafter"/>
</dbReference>
<dbReference type="Gene3D" id="3.30.2080.10">
    <property type="entry name" value="GH92 mannosidase domain"/>
    <property type="match status" value="1"/>
</dbReference>
<dbReference type="SUPFAM" id="SSF49785">
    <property type="entry name" value="Galactose-binding domain-like"/>
    <property type="match status" value="1"/>
</dbReference>
<dbReference type="Gene3D" id="1.20.1050.60">
    <property type="entry name" value="alpha-1,2-mannosidase"/>
    <property type="match status" value="1"/>
</dbReference>
<dbReference type="GO" id="GO:0000224">
    <property type="term" value="F:peptide-N4-(N-acetyl-beta-glucosaminyl)asparagine amidase activity"/>
    <property type="evidence" value="ECO:0007669"/>
    <property type="project" value="TreeGrafter"/>
</dbReference>
<dbReference type="InterPro" id="IPR005887">
    <property type="entry name" value="GH92_a_mannosidase_put"/>
</dbReference>
<dbReference type="InterPro" id="IPR012939">
    <property type="entry name" value="Glyco_hydro_92"/>
</dbReference>
<evidence type="ECO:0000313" key="9">
    <source>
        <dbReference type="Proteomes" id="UP000253209"/>
    </source>
</evidence>
<keyword evidence="8" id="KW-0378">Hydrolase</keyword>
<evidence type="ECO:0000313" key="8">
    <source>
        <dbReference type="EMBL" id="RCH55481.1"/>
    </source>
</evidence>
<dbReference type="Pfam" id="PF24135">
    <property type="entry name" value="DUF7402"/>
    <property type="match status" value="1"/>
</dbReference>
<comment type="subunit">
    <text evidence="2">Monomer.</text>
</comment>
<sequence length="902" mass="101007">MKYKLVLALSLFASTAAMAGADNIAPQAKATASSTLNSKFAPQNVTDGIIGVMGKGQWACEGVTTDWGYIRFPWLKLEWEQPQSINKIVLYDRPELDEYTATVKMEFSDGSIVWVNRMANDGTANLVNFSPRTVKWVKFVFSDGNGKDLGFSEIEVFPSSKQYKDYIAWVDPYIETNRGRDIFFITGARPFSLASAAPYTRNKNQNGGAYNYNEDSILGFNQIHEWMITGIDVMPAPGSVNPSKGVSAWKSKFSHDDEIVQPGYQRVYLRDHKTWTEFTATDRVVFYRFTYTQDMEAQLLTILNGHVINSRMSNVLLKKISDKEFEGSLSSINRYWGGPKDVKIFFNIRFDKAAKSIKGWAGNRHSEDLSSIRGDSAGVAALYDVKAGDQLMMKIGLSYTSTANAKNNLEVECNTWDFDKVRNETRAIWNEWLGRMQVSGGTTEQKVKFYTDLWHVLLGRHMNNDVNGDYPDNTAGKRDGNFTDNIFKVKTLPKRADGKPKYNMYNSDAFWLTQWNLNVLWGLAWPEVQDEMSASMLQYAENGYKIPRGPAGGGYSYIMTSCPTTNLIVGTYQKGLLTKYDINTAFDAVKRNAMPGGMLGDSASIDFYTAKGWWPGNAGITVEAVFQDFAIAQMAKKLGKTEDYNFFMKRSQGWKNLYNPEQKLLFPKDKNGKFTHTDGLSGAGWIESNAWQATWCVSHDIPGLAKLMGGNDVLAGKLNHAFEMAAPSDFVFDYSHGYISYANQPGLSDAHVFNYAGKPWLTQYWVRKVQEKAYGGTTPDIGYGGQDEDQGQMGALSVLMSIGLFNLQGNVATTPVYDITSPMFDKVVIKLDPKYYPGKEFVITAYNNSPKNTYIQKAMLNGKPLNKFWFTHAEYAKGGKLEIWLGPNPNKAWGVAGLPVAN</sequence>
<reference evidence="8 9" key="1">
    <citation type="submission" date="2018-05" db="EMBL/GenBank/DDBJ databases">
        <title>Mucilaginibacter hurinus sp. nov., isolated from briquette warehouse soil.</title>
        <authorList>
            <person name="Choi L."/>
        </authorList>
    </citation>
    <scope>NUCLEOTIDE SEQUENCE [LARGE SCALE GENOMIC DNA]</scope>
    <source>
        <strain evidence="8 9">ZR32</strain>
    </source>
</reference>
<gene>
    <name evidence="8" type="ORF">DJ568_06195</name>
</gene>
<evidence type="ECO:0000259" key="6">
    <source>
        <dbReference type="Pfam" id="PF17678"/>
    </source>
</evidence>
<dbReference type="InterPro" id="IPR008979">
    <property type="entry name" value="Galactose-bd-like_sf"/>
</dbReference>
<evidence type="ECO:0000256" key="4">
    <source>
        <dbReference type="SAM" id="SignalP"/>
    </source>
</evidence>
<dbReference type="PANTHER" id="PTHR12143:SF39">
    <property type="entry name" value="SECRETED PROTEIN"/>
    <property type="match status" value="1"/>
</dbReference>
<dbReference type="OrthoDB" id="9758101at2"/>
<dbReference type="GO" id="GO:0005829">
    <property type="term" value="C:cytosol"/>
    <property type="evidence" value="ECO:0007669"/>
    <property type="project" value="TreeGrafter"/>
</dbReference>
<dbReference type="Proteomes" id="UP000253209">
    <property type="component" value="Unassembled WGS sequence"/>
</dbReference>
<keyword evidence="9" id="KW-1185">Reference proteome</keyword>
<evidence type="ECO:0000256" key="3">
    <source>
        <dbReference type="ARBA" id="ARBA00022837"/>
    </source>
</evidence>
<accession>A0A367GRX3</accession>
<feature type="domain" description="Glycosyl hydrolase family 92" evidence="5">
    <location>
        <begin position="404"/>
        <end position="886"/>
    </location>
</feature>
<comment type="caution">
    <text evidence="8">The sequence shown here is derived from an EMBL/GenBank/DDBJ whole genome shotgun (WGS) entry which is preliminary data.</text>
</comment>
<dbReference type="NCBIfam" id="TIGR01180">
    <property type="entry name" value="aman2_put"/>
    <property type="match status" value="1"/>
</dbReference>
<dbReference type="InterPro" id="IPR050883">
    <property type="entry name" value="PNGase"/>
</dbReference>
<evidence type="ECO:0000256" key="2">
    <source>
        <dbReference type="ARBA" id="ARBA00011245"/>
    </source>
</evidence>
<protein>
    <submittedName>
        <fullName evidence="8">Glycoside hydrolase family 92 protein</fullName>
    </submittedName>
</protein>
<keyword evidence="3" id="KW-0106">Calcium</keyword>
<comment type="cofactor">
    <cofactor evidence="1">
        <name>Ca(2+)</name>
        <dbReference type="ChEBI" id="CHEBI:29108"/>
    </cofactor>
</comment>
<feature type="domain" description="Glycosyl hydrolase family 92 N-terminal" evidence="6">
    <location>
        <begin position="169"/>
        <end position="398"/>
    </location>
</feature>
<dbReference type="Pfam" id="PF17678">
    <property type="entry name" value="Glyco_hydro_92N"/>
    <property type="match status" value="1"/>
</dbReference>
<feature type="domain" description="DUF7402" evidence="7">
    <location>
        <begin position="23"/>
        <end position="157"/>
    </location>
</feature>
<dbReference type="GO" id="GO:0030246">
    <property type="term" value="F:carbohydrate binding"/>
    <property type="evidence" value="ECO:0007669"/>
    <property type="project" value="InterPro"/>
</dbReference>
<organism evidence="8 9">
    <name type="scientific">Mucilaginibacter hurinus</name>
    <dbReference type="NCBI Taxonomy" id="2201324"/>
    <lineage>
        <taxon>Bacteria</taxon>
        <taxon>Pseudomonadati</taxon>
        <taxon>Bacteroidota</taxon>
        <taxon>Sphingobacteriia</taxon>
        <taxon>Sphingobacteriales</taxon>
        <taxon>Sphingobacteriaceae</taxon>
        <taxon>Mucilaginibacter</taxon>
    </lineage>
</organism>
<feature type="chain" id="PRO_5016670038" evidence="4">
    <location>
        <begin position="20"/>
        <end position="902"/>
    </location>
</feature>
<dbReference type="Pfam" id="PF07971">
    <property type="entry name" value="Glyco_hydro_92"/>
    <property type="match status" value="1"/>
</dbReference>
<proteinExistence type="predicted"/>
<dbReference type="Gene3D" id="2.70.98.10">
    <property type="match status" value="1"/>
</dbReference>
<dbReference type="GO" id="GO:0005975">
    <property type="term" value="P:carbohydrate metabolic process"/>
    <property type="evidence" value="ECO:0007669"/>
    <property type="project" value="InterPro"/>
</dbReference>
<dbReference type="InterPro" id="IPR014718">
    <property type="entry name" value="GH-type_carb-bd"/>
</dbReference>